<organism evidence="1 2">
    <name type="scientific">Cucumis sativus</name>
    <name type="common">Cucumber</name>
    <dbReference type="NCBI Taxonomy" id="3659"/>
    <lineage>
        <taxon>Eukaryota</taxon>
        <taxon>Viridiplantae</taxon>
        <taxon>Streptophyta</taxon>
        <taxon>Embryophyta</taxon>
        <taxon>Tracheophyta</taxon>
        <taxon>Spermatophyta</taxon>
        <taxon>Magnoliopsida</taxon>
        <taxon>eudicotyledons</taxon>
        <taxon>Gunneridae</taxon>
        <taxon>Pentapetalae</taxon>
        <taxon>rosids</taxon>
        <taxon>fabids</taxon>
        <taxon>Cucurbitales</taxon>
        <taxon>Cucurbitaceae</taxon>
        <taxon>Benincaseae</taxon>
        <taxon>Cucumis</taxon>
    </lineage>
</organism>
<evidence type="ECO:0000313" key="1">
    <source>
        <dbReference type="EMBL" id="KGN50288.1"/>
    </source>
</evidence>
<proteinExistence type="predicted"/>
<reference evidence="1 2" key="1">
    <citation type="journal article" date="2009" name="Nat. Genet.">
        <title>The genome of the cucumber, Cucumis sativus L.</title>
        <authorList>
            <person name="Huang S."/>
            <person name="Li R."/>
            <person name="Zhang Z."/>
            <person name="Li L."/>
            <person name="Gu X."/>
            <person name="Fan W."/>
            <person name="Lucas W.J."/>
            <person name="Wang X."/>
            <person name="Xie B."/>
            <person name="Ni P."/>
            <person name="Ren Y."/>
            <person name="Zhu H."/>
            <person name="Li J."/>
            <person name="Lin K."/>
            <person name="Jin W."/>
            <person name="Fei Z."/>
            <person name="Li G."/>
            <person name="Staub J."/>
            <person name="Kilian A."/>
            <person name="van der Vossen E.A."/>
            <person name="Wu Y."/>
            <person name="Guo J."/>
            <person name="He J."/>
            <person name="Jia Z."/>
            <person name="Ren Y."/>
            <person name="Tian G."/>
            <person name="Lu Y."/>
            <person name="Ruan J."/>
            <person name="Qian W."/>
            <person name="Wang M."/>
            <person name="Huang Q."/>
            <person name="Li B."/>
            <person name="Xuan Z."/>
            <person name="Cao J."/>
            <person name="Asan"/>
            <person name="Wu Z."/>
            <person name="Zhang J."/>
            <person name="Cai Q."/>
            <person name="Bai Y."/>
            <person name="Zhao B."/>
            <person name="Han Y."/>
            <person name="Li Y."/>
            <person name="Li X."/>
            <person name="Wang S."/>
            <person name="Shi Q."/>
            <person name="Liu S."/>
            <person name="Cho W.K."/>
            <person name="Kim J.Y."/>
            <person name="Xu Y."/>
            <person name="Heller-Uszynska K."/>
            <person name="Miao H."/>
            <person name="Cheng Z."/>
            <person name="Zhang S."/>
            <person name="Wu J."/>
            <person name="Yang Y."/>
            <person name="Kang H."/>
            <person name="Li M."/>
            <person name="Liang H."/>
            <person name="Ren X."/>
            <person name="Shi Z."/>
            <person name="Wen M."/>
            <person name="Jian M."/>
            <person name="Yang H."/>
            <person name="Zhang G."/>
            <person name="Yang Z."/>
            <person name="Chen R."/>
            <person name="Liu S."/>
            <person name="Li J."/>
            <person name="Ma L."/>
            <person name="Liu H."/>
            <person name="Zhou Y."/>
            <person name="Zhao J."/>
            <person name="Fang X."/>
            <person name="Li G."/>
            <person name="Fang L."/>
            <person name="Li Y."/>
            <person name="Liu D."/>
            <person name="Zheng H."/>
            <person name="Zhang Y."/>
            <person name="Qin N."/>
            <person name="Li Z."/>
            <person name="Yang G."/>
            <person name="Yang S."/>
            <person name="Bolund L."/>
            <person name="Kristiansen K."/>
            <person name="Zheng H."/>
            <person name="Li S."/>
            <person name="Zhang X."/>
            <person name="Yang H."/>
            <person name="Wang J."/>
            <person name="Sun R."/>
            <person name="Zhang B."/>
            <person name="Jiang S."/>
            <person name="Wang J."/>
            <person name="Du Y."/>
            <person name="Li S."/>
        </authorList>
    </citation>
    <scope>NUCLEOTIDE SEQUENCE [LARGE SCALE GENOMIC DNA]</scope>
    <source>
        <strain evidence="2">cv. 9930</strain>
    </source>
</reference>
<gene>
    <name evidence="1" type="ORF">Csa_5G165830</name>
</gene>
<keyword evidence="2" id="KW-1185">Reference proteome</keyword>
<reference evidence="1 2" key="3">
    <citation type="journal article" date="2010" name="BMC Genomics">
        <title>Transcriptome sequencing and comparative analysis of cucumber flowers with different sex types.</title>
        <authorList>
            <person name="Guo S."/>
            <person name="Zheng Y."/>
            <person name="Joung J.G."/>
            <person name="Liu S."/>
            <person name="Zhang Z."/>
            <person name="Crasta O.R."/>
            <person name="Sobral B.W."/>
            <person name="Xu Y."/>
            <person name="Huang S."/>
            <person name="Fei Z."/>
        </authorList>
    </citation>
    <scope>NUCLEOTIDE SEQUENCE [LARGE SCALE GENOMIC DNA]</scope>
    <source>
        <strain evidence="2">cv. 9930</strain>
    </source>
</reference>
<name>A0A0A0KKY5_CUCSA</name>
<evidence type="ECO:0000313" key="2">
    <source>
        <dbReference type="Proteomes" id="UP000029981"/>
    </source>
</evidence>
<dbReference type="Proteomes" id="UP000029981">
    <property type="component" value="Chromosome 5"/>
</dbReference>
<protein>
    <submittedName>
        <fullName evidence="1">Uncharacterized protein</fullName>
    </submittedName>
</protein>
<accession>A0A0A0KKY5</accession>
<dbReference type="EMBL" id="CM002926">
    <property type="protein sequence ID" value="KGN50288.1"/>
    <property type="molecule type" value="Genomic_DNA"/>
</dbReference>
<reference evidence="1 2" key="2">
    <citation type="journal article" date="2009" name="PLoS ONE">
        <title>An integrated genetic and cytogenetic map of the cucumber genome.</title>
        <authorList>
            <person name="Ren Y."/>
            <person name="Zhang Z."/>
            <person name="Liu J."/>
            <person name="Staub J.E."/>
            <person name="Han Y."/>
            <person name="Cheng Z."/>
            <person name="Li X."/>
            <person name="Lu J."/>
            <person name="Miao H."/>
            <person name="Kang H."/>
            <person name="Xie B."/>
            <person name="Gu X."/>
            <person name="Wang X."/>
            <person name="Du Y."/>
            <person name="Jin W."/>
            <person name="Huang S."/>
        </authorList>
    </citation>
    <scope>NUCLEOTIDE SEQUENCE [LARGE SCALE GENOMIC DNA]</scope>
    <source>
        <strain evidence="2">cv. 9930</strain>
    </source>
</reference>
<dbReference type="AlphaFoldDB" id="A0A0A0KKY5"/>
<dbReference type="Gramene" id="KGN50288">
    <property type="protein sequence ID" value="KGN50288"/>
    <property type="gene ID" value="Csa_5G165830"/>
</dbReference>
<sequence length="50" mass="5833">MGKQHLSDHGDDQLLASKILWRNILLPLQVRFLEITILKQNYLELLAVSF</sequence>
<reference evidence="1 2" key="4">
    <citation type="journal article" date="2011" name="BMC Genomics">
        <title>RNA-Seq improves annotation of protein-coding genes in the cucumber genome.</title>
        <authorList>
            <person name="Li Z."/>
            <person name="Zhang Z."/>
            <person name="Yan P."/>
            <person name="Huang S."/>
            <person name="Fei Z."/>
            <person name="Lin K."/>
        </authorList>
    </citation>
    <scope>NUCLEOTIDE SEQUENCE [LARGE SCALE GENOMIC DNA]</scope>
    <source>
        <strain evidence="2">cv. 9930</strain>
    </source>
</reference>